<proteinExistence type="predicted"/>
<organism evidence="1 2">
    <name type="scientific">Reinekea marinisedimentorum</name>
    <dbReference type="NCBI Taxonomy" id="230495"/>
    <lineage>
        <taxon>Bacteria</taxon>
        <taxon>Pseudomonadati</taxon>
        <taxon>Pseudomonadota</taxon>
        <taxon>Gammaproteobacteria</taxon>
        <taxon>Oceanospirillales</taxon>
        <taxon>Saccharospirillaceae</taxon>
        <taxon>Reinekea</taxon>
    </lineage>
</organism>
<evidence type="ECO:0008006" key="3">
    <source>
        <dbReference type="Google" id="ProtNLM"/>
    </source>
</evidence>
<sequence>MFRTEKLVFTELHKTGGTHITAILSELLDGEIIGKHNRLTSEEDHLYKIASIRNPWDWYVSLWAYGCQGKGAVYLNTTQKQSLYFYKTQLPNEMGKKRLSIYEARTQLTHNIKKDTNSWKALYKDSNDADLFRKWLKRLLSEEYKFDIGEGYGFSPISTSHGLMTYRMLKLLTHHTTNVYDKKLFDQYKTIRDFWNKNKNTDFIVRNEHLESDLARALELSNYQPMEYYFKTIENKFQQRTNSSKRKTADFYYDQETINLVQCKEQLIIDLFGYTSPTPEVN</sequence>
<evidence type="ECO:0000313" key="1">
    <source>
        <dbReference type="EMBL" id="TCS40297.1"/>
    </source>
</evidence>
<protein>
    <recommendedName>
        <fullName evidence="3">Sulfotransferase family protein</fullName>
    </recommendedName>
</protein>
<dbReference type="Proteomes" id="UP000295793">
    <property type="component" value="Unassembled WGS sequence"/>
</dbReference>
<reference evidence="1 2" key="1">
    <citation type="submission" date="2019-03" db="EMBL/GenBank/DDBJ databases">
        <title>Genomic Encyclopedia of Archaeal and Bacterial Type Strains, Phase II (KMG-II): from individual species to whole genera.</title>
        <authorList>
            <person name="Goeker M."/>
        </authorList>
    </citation>
    <scope>NUCLEOTIDE SEQUENCE [LARGE SCALE GENOMIC DNA]</scope>
    <source>
        <strain evidence="1 2">DSM 15388</strain>
    </source>
</reference>
<dbReference type="OrthoDB" id="1408331at2"/>
<dbReference type="RefSeq" id="WP_132701812.1">
    <property type="nucleotide sequence ID" value="NZ_SLZR01000009.1"/>
</dbReference>
<comment type="caution">
    <text evidence="1">The sequence shown here is derived from an EMBL/GenBank/DDBJ whole genome shotgun (WGS) entry which is preliminary data.</text>
</comment>
<dbReference type="AlphaFoldDB" id="A0A4R3I808"/>
<name>A0A4R3I808_9GAMM</name>
<gene>
    <name evidence="1" type="ORF">BCF53_1096</name>
</gene>
<keyword evidence="2" id="KW-1185">Reference proteome</keyword>
<evidence type="ECO:0000313" key="2">
    <source>
        <dbReference type="Proteomes" id="UP000295793"/>
    </source>
</evidence>
<accession>A0A4R3I808</accession>
<dbReference type="EMBL" id="SLZR01000009">
    <property type="protein sequence ID" value="TCS40297.1"/>
    <property type="molecule type" value="Genomic_DNA"/>
</dbReference>